<evidence type="ECO:0000313" key="7">
    <source>
        <dbReference type="Proteomes" id="UP000282985"/>
    </source>
</evidence>
<dbReference type="Gene3D" id="2.60.40.2030">
    <property type="match status" value="2"/>
</dbReference>
<keyword evidence="1" id="KW-0732">Signal</keyword>
<evidence type="ECO:0000259" key="5">
    <source>
        <dbReference type="Pfam" id="PF20009"/>
    </source>
</evidence>
<dbReference type="Pfam" id="PF03160">
    <property type="entry name" value="Calx-beta"/>
    <property type="match status" value="1"/>
</dbReference>
<dbReference type="GO" id="GO:0016020">
    <property type="term" value="C:membrane"/>
    <property type="evidence" value="ECO:0007669"/>
    <property type="project" value="InterPro"/>
</dbReference>
<dbReference type="GO" id="GO:0007154">
    <property type="term" value="P:cell communication"/>
    <property type="evidence" value="ECO:0007669"/>
    <property type="project" value="InterPro"/>
</dbReference>
<evidence type="ECO:0000256" key="1">
    <source>
        <dbReference type="ARBA" id="ARBA00022729"/>
    </source>
</evidence>
<accession>A0A434AVS1</accession>
<reference evidence="6 7" key="1">
    <citation type="submission" date="2018-11" db="EMBL/GenBank/DDBJ databases">
        <title>Parancylomarina longa gen. nov., sp. nov., isolated from sediments of southern Okinawa.</title>
        <authorList>
            <person name="Fu T."/>
        </authorList>
    </citation>
    <scope>NUCLEOTIDE SEQUENCE [LARGE SCALE GENOMIC DNA]</scope>
    <source>
        <strain evidence="6 7">T3-2 S1-C</strain>
    </source>
</reference>
<protein>
    <recommendedName>
        <fullName evidence="8">Calx-beta domain-containing protein</fullName>
    </recommendedName>
</protein>
<dbReference type="SUPFAM" id="SSF141072">
    <property type="entry name" value="CalX-like"/>
    <property type="match status" value="2"/>
</dbReference>
<feature type="domain" description="GEVED" evidence="5">
    <location>
        <begin position="254"/>
        <end position="334"/>
    </location>
</feature>
<gene>
    <name evidence="6" type="ORF">DLK05_07830</name>
</gene>
<dbReference type="InterPro" id="IPR038081">
    <property type="entry name" value="CalX-like_sf"/>
</dbReference>
<evidence type="ECO:0000313" key="6">
    <source>
        <dbReference type="EMBL" id="RUT78476.1"/>
    </source>
</evidence>
<proteinExistence type="predicted"/>
<sequence>MTTSTYTPSSGFVLRFVLFLSILFCSVVSKAQTTIWSEDFTGNNGNVAEVGGWTTSGYVGAYWFKVQNEMLEIRDNNRNQATWTTDVIDITGYTSLAISIDVQESGTLEPAGNADEDFVRFEYRLDGGTWTQFYQKYDDFPRNNTFINASTTVANGTSLELRATFKNGQGNVEYYRIDNIEVTGDNGVVSPYCDSYGNVVYNTSVTQVDFNTISNSSGKSAAYSDNTSQTTDISIGYPYDLTVNVNTDGNYRIYARAWIDWNQDGDFSDTGEAFDLGNVKNTSNGATNACPYTITVPASATLGTTRMRVAAKYNAYPNECDVDFDGEVEDYSVNIIPHQPSVSLSALTSNINENGGSTSIAATMDVTYTQDVTVNLSVTGSAGSSDYTLSSTQIVVPAGSLSGSVTLTATDDALNEGDETVIFSISSLVNGMENGTQQQTVTIVDDDVPSTDPIQVDRQAPENGYTADELVQNVLVTGCLTASNVTYSGDESLGLGYFNASTSDFPLSSGIIMSTGKVSKAEGPNSSAGTSDNIGQVTGDSDVNYLTGNSANDAQILEFDFVPAGDVLNFNYIFASEEYYEYACGAYNDVFAFIISGPGITADTGLSGKNIALVPGSTNAVTINNVNDQGCGNPTYYVDETGGYATEFDGRTTTLTATANVQACQTYHIRLIISDVADASFNSAVFLEAKSFKSNEVVIQNGIGVQNDVDVMYEGCTGSYIKFNRTQDIDVNLTFDLNVGGTATNGVDYLYVDEFGNQIGDGKIPSTVTMPAGTSDVTYYYKALSDASIEGDETLKLSFLKSCPCSAPDYYEKTITIVDIPEIEASPTSLVSCLGATPVATITVNLKSGLDPADYQYSFDGGALQDNNVFTLNNPAVGSTYTVLVQDRYACKSATFDVVIPEVTPIAANAGPDKTMCEGDTPQLEGSGGIYYEWSCSPASGLTYLSDVNVSNPTVDANIPFGTYTFTLTVKESSSSSASCVDTDDMILTVQENSHFTISTDKPEYCSGEVISLQSTIANSNVGDTYLWTPSADVANSAASNTTATYNETVLSAKDFSLTITKANGCNNTENISGVLINPEPVVSLNTSSNLCSDGSNGEIDVDVTGGTPYGGSPFYDFSWSHDGTLNSPNAINLGVGGYSVTVSDSKSCTSSSSFTIDAKPNPVGIYHD</sequence>
<evidence type="ECO:0000256" key="3">
    <source>
        <dbReference type="ARBA" id="ARBA00022837"/>
    </source>
</evidence>
<dbReference type="AlphaFoldDB" id="A0A434AVS1"/>
<dbReference type="EMBL" id="RJJX01000008">
    <property type="protein sequence ID" value="RUT78476.1"/>
    <property type="molecule type" value="Genomic_DNA"/>
</dbReference>
<dbReference type="NCBIfam" id="NF038133">
    <property type="entry name" value="choice_anch_L"/>
    <property type="match status" value="1"/>
</dbReference>
<comment type="caution">
    <text evidence="6">The sequence shown here is derived from an EMBL/GenBank/DDBJ whole genome shotgun (WGS) entry which is preliminary data.</text>
</comment>
<evidence type="ECO:0000259" key="4">
    <source>
        <dbReference type="Pfam" id="PF03160"/>
    </source>
</evidence>
<organism evidence="6 7">
    <name type="scientific">Ancylomarina longa</name>
    <dbReference type="NCBI Taxonomy" id="2487017"/>
    <lineage>
        <taxon>Bacteria</taxon>
        <taxon>Pseudomonadati</taxon>
        <taxon>Bacteroidota</taxon>
        <taxon>Bacteroidia</taxon>
        <taxon>Marinilabiliales</taxon>
        <taxon>Marinifilaceae</taxon>
        <taxon>Ancylomarina</taxon>
    </lineage>
</organism>
<dbReference type="RefSeq" id="WP_127343432.1">
    <property type="nucleotide sequence ID" value="NZ_RJJX01000008.1"/>
</dbReference>
<keyword evidence="2" id="KW-0677">Repeat</keyword>
<name>A0A434AVS1_9BACT</name>
<dbReference type="Pfam" id="PF20009">
    <property type="entry name" value="GEVED"/>
    <property type="match status" value="1"/>
</dbReference>
<dbReference type="Proteomes" id="UP000282985">
    <property type="component" value="Unassembled WGS sequence"/>
</dbReference>
<evidence type="ECO:0000256" key="2">
    <source>
        <dbReference type="ARBA" id="ARBA00022737"/>
    </source>
</evidence>
<evidence type="ECO:0008006" key="8">
    <source>
        <dbReference type="Google" id="ProtNLM"/>
    </source>
</evidence>
<dbReference type="InterPro" id="IPR045474">
    <property type="entry name" value="GEVED"/>
</dbReference>
<keyword evidence="3" id="KW-0106">Calcium</keyword>
<dbReference type="InterPro" id="IPR049804">
    <property type="entry name" value="Choice_anch_L"/>
</dbReference>
<dbReference type="OrthoDB" id="1652165at2"/>
<keyword evidence="7" id="KW-1185">Reference proteome</keyword>
<dbReference type="InterPro" id="IPR003644">
    <property type="entry name" value="Calx_beta"/>
</dbReference>
<feature type="domain" description="Calx-beta" evidence="4">
    <location>
        <begin position="338"/>
        <end position="447"/>
    </location>
</feature>